<feature type="transmembrane region" description="Helical" evidence="7">
    <location>
        <begin position="34"/>
        <end position="61"/>
    </location>
</feature>
<dbReference type="CDD" id="cd00637">
    <property type="entry name" value="7tm_classA_rhodopsin-like"/>
    <property type="match status" value="1"/>
</dbReference>
<evidence type="ECO:0000256" key="3">
    <source>
        <dbReference type="ARBA" id="ARBA00022475"/>
    </source>
</evidence>
<dbReference type="RefSeq" id="XP_024082219.1">
    <property type="nucleotide sequence ID" value="XM_024226451.1"/>
</dbReference>
<dbReference type="GO" id="GO:0005886">
    <property type="term" value="C:plasma membrane"/>
    <property type="evidence" value="ECO:0007669"/>
    <property type="project" value="UniProtKB-SubCell"/>
</dbReference>
<dbReference type="RefSeq" id="XP_024082216.1">
    <property type="nucleotide sequence ID" value="XM_024226448.1"/>
</dbReference>
<evidence type="ECO:0000259" key="8">
    <source>
        <dbReference type="PROSITE" id="PS50262"/>
    </source>
</evidence>
<dbReference type="PANTHER" id="PTHR22750">
    <property type="entry name" value="G-PROTEIN COUPLED RECEPTOR"/>
    <property type="match status" value="1"/>
</dbReference>
<feature type="transmembrane region" description="Helical" evidence="7">
    <location>
        <begin position="198"/>
        <end position="224"/>
    </location>
</feature>
<proteinExistence type="inferred from homology"/>
<evidence type="ECO:0000256" key="2">
    <source>
        <dbReference type="ARBA" id="ARBA00010663"/>
    </source>
</evidence>
<evidence type="ECO:0000256" key="6">
    <source>
        <dbReference type="ARBA" id="ARBA00023136"/>
    </source>
</evidence>
<feature type="transmembrane region" description="Helical" evidence="7">
    <location>
        <begin position="302"/>
        <end position="325"/>
    </location>
</feature>
<dbReference type="SUPFAM" id="SSF81321">
    <property type="entry name" value="Family A G protein-coupled receptor-like"/>
    <property type="match status" value="1"/>
</dbReference>
<dbReference type="EnsemblMetazoa" id="XM_024226447.1">
    <property type="protein sequence ID" value="XP_024082215.1"/>
    <property type="gene ID" value="LOC106661474"/>
</dbReference>
<dbReference type="RefSeq" id="XP_024082217.1">
    <property type="nucleotide sequence ID" value="XM_024226449.1"/>
</dbReference>
<dbReference type="RefSeq" id="XP_024082218.1">
    <property type="nucleotide sequence ID" value="XM_024226450.1"/>
</dbReference>
<sequence length="404" mass="46038">MEWENISTTFFPVNLTEIDVIDVAGDDASVVEKLYLYITIILVSLCCVSVAVNVTILLSVCWIRRPISPTLHISLSLAGSDLWSNTLIGIALIFNSLLPVVYHIHPLSICQLLVLEAFRMAGMYTTSGHLLALAGNHYLGIRKPLQYPALMTMRYICVIEVLLWVVPPVSFITYFSVIADDGFSVAECDFKFMIHTEFRSVCSYIFLGSLVLMAAIYIHIYLLVRKHQANRNKFRRAGSTYSRSSQMAENHQNQRRNEKALCTTLLIVGSMLLGWLPATIYFYFVCEDCLVPRNWGTPVWRIITNFILNFLLILKTAINSYIYAARMKEIKDAMRKMRNNLVIVCCLIGHRDMNGHSSTASRHFVSRTSMRSSKRTVLYRMNSIPRIDQPKAKANDQYSHPTQL</sequence>
<feature type="transmembrane region" description="Helical" evidence="7">
    <location>
        <begin position="153"/>
        <end position="178"/>
    </location>
</feature>
<dbReference type="OrthoDB" id="9894375at2759"/>
<feature type="transmembrane region" description="Helical" evidence="7">
    <location>
        <begin position="260"/>
        <end position="282"/>
    </location>
</feature>
<dbReference type="GeneID" id="106661474"/>
<dbReference type="OMA" id="FMWATPP"/>
<keyword evidence="5 7" id="KW-1133">Transmembrane helix</keyword>
<keyword evidence="4 7" id="KW-0812">Transmembrane</keyword>
<dbReference type="Proteomes" id="UP000494040">
    <property type="component" value="Unassembled WGS sequence"/>
</dbReference>
<dbReference type="Gene3D" id="1.20.1070.10">
    <property type="entry name" value="Rhodopsin 7-helix transmembrane proteins"/>
    <property type="match status" value="1"/>
</dbReference>
<accession>A0A8I6SES9</accession>
<dbReference type="KEGG" id="clec:106661474"/>
<organism evidence="9 10">
    <name type="scientific">Cimex lectularius</name>
    <name type="common">Bed bug</name>
    <name type="synonym">Acanthia lectularia</name>
    <dbReference type="NCBI Taxonomy" id="79782"/>
    <lineage>
        <taxon>Eukaryota</taxon>
        <taxon>Metazoa</taxon>
        <taxon>Ecdysozoa</taxon>
        <taxon>Arthropoda</taxon>
        <taxon>Hexapoda</taxon>
        <taxon>Insecta</taxon>
        <taxon>Pterygota</taxon>
        <taxon>Neoptera</taxon>
        <taxon>Paraneoptera</taxon>
        <taxon>Hemiptera</taxon>
        <taxon>Heteroptera</taxon>
        <taxon>Panheteroptera</taxon>
        <taxon>Cimicomorpha</taxon>
        <taxon>Cimicidae</taxon>
        <taxon>Cimex</taxon>
    </lineage>
</organism>
<evidence type="ECO:0000313" key="9">
    <source>
        <dbReference type="EnsemblMetazoa" id="XP_024082217.1"/>
    </source>
</evidence>
<comment type="similarity">
    <text evidence="2">Belongs to the G-protein coupled receptor 1 family.</text>
</comment>
<dbReference type="EnsemblMetazoa" id="XM_024226450.1">
    <property type="protein sequence ID" value="XP_024082218.1"/>
    <property type="gene ID" value="LOC106661474"/>
</dbReference>
<feature type="transmembrane region" description="Helical" evidence="7">
    <location>
        <begin position="82"/>
        <end position="102"/>
    </location>
</feature>
<dbReference type="EnsemblMetazoa" id="XM_024226449.1">
    <property type="protein sequence ID" value="XP_024082217.1"/>
    <property type="gene ID" value="LOC106661474"/>
</dbReference>
<name>A0A8I6SES9_CIMLE</name>
<dbReference type="EnsemblMetazoa" id="XM_024226451.1">
    <property type="protein sequence ID" value="XP_024082219.1"/>
    <property type="gene ID" value="LOC106661474"/>
</dbReference>
<dbReference type="RefSeq" id="XP_024082215.1">
    <property type="nucleotide sequence ID" value="XM_024226447.1"/>
</dbReference>
<dbReference type="InterPro" id="IPR000276">
    <property type="entry name" value="GPCR_Rhodpsn"/>
</dbReference>
<dbReference type="GO" id="GO:0004930">
    <property type="term" value="F:G protein-coupled receptor activity"/>
    <property type="evidence" value="ECO:0007669"/>
    <property type="project" value="InterPro"/>
</dbReference>
<dbReference type="Pfam" id="PF00001">
    <property type="entry name" value="7tm_1"/>
    <property type="match status" value="1"/>
</dbReference>
<dbReference type="EnsemblMetazoa" id="XM_024226448.1">
    <property type="protein sequence ID" value="XP_024082216.1"/>
    <property type="gene ID" value="LOC106661474"/>
</dbReference>
<dbReference type="EnsemblMetazoa" id="XM_014384906.2">
    <property type="protein sequence ID" value="XP_014240392.1"/>
    <property type="gene ID" value="LOC106661474"/>
</dbReference>
<keyword evidence="10" id="KW-1185">Reference proteome</keyword>
<comment type="subcellular location">
    <subcellularLocation>
        <location evidence="1">Cell membrane</location>
        <topology evidence="1">Multi-pass membrane protein</topology>
    </subcellularLocation>
</comment>
<evidence type="ECO:0000313" key="10">
    <source>
        <dbReference type="Proteomes" id="UP000494040"/>
    </source>
</evidence>
<keyword evidence="3" id="KW-1003">Cell membrane</keyword>
<protein>
    <recommendedName>
        <fullName evidence="8">G-protein coupled receptors family 1 profile domain-containing protein</fullName>
    </recommendedName>
</protein>
<feature type="domain" description="G-protein coupled receptors family 1 profile" evidence="8">
    <location>
        <begin position="52"/>
        <end position="323"/>
    </location>
</feature>
<evidence type="ECO:0000256" key="7">
    <source>
        <dbReference type="SAM" id="Phobius"/>
    </source>
</evidence>
<dbReference type="AlphaFoldDB" id="A0A8I6SES9"/>
<dbReference type="PROSITE" id="PS50262">
    <property type="entry name" value="G_PROTEIN_RECEP_F1_2"/>
    <property type="match status" value="1"/>
</dbReference>
<evidence type="ECO:0000256" key="1">
    <source>
        <dbReference type="ARBA" id="ARBA00004651"/>
    </source>
</evidence>
<dbReference type="RefSeq" id="XP_014240392.1">
    <property type="nucleotide sequence ID" value="XM_014384906.2"/>
</dbReference>
<feature type="transmembrane region" description="Helical" evidence="7">
    <location>
        <begin position="122"/>
        <end position="141"/>
    </location>
</feature>
<evidence type="ECO:0000256" key="5">
    <source>
        <dbReference type="ARBA" id="ARBA00022989"/>
    </source>
</evidence>
<reference evidence="9" key="1">
    <citation type="submission" date="2022-01" db="UniProtKB">
        <authorList>
            <consortium name="EnsemblMetazoa"/>
        </authorList>
    </citation>
    <scope>IDENTIFICATION</scope>
</reference>
<keyword evidence="6 7" id="KW-0472">Membrane</keyword>
<dbReference type="InterPro" id="IPR017452">
    <property type="entry name" value="GPCR_Rhodpsn_7TM"/>
</dbReference>
<evidence type="ECO:0000256" key="4">
    <source>
        <dbReference type="ARBA" id="ARBA00022692"/>
    </source>
</evidence>